<gene>
    <name evidence="3" type="ORF">QVZ43_02670</name>
</gene>
<proteinExistence type="predicted"/>
<sequence length="221" mass="24537">MDLVFALQVIVTGFLISFFAPSVARKQSLSRSSLAPVVLFVLCFGEAEIAQAAVYKCVGEDGELMFTDRPCPSARVTDNVVDVTPPGASTKSETRLTRTDSTSRAPSNTQTSMSWKAKCTFENGKTECAEVQPDVPDVGTLNCEQATRRAHQWINPRIESRLVNSNSNDGPDYLLDTYRQMKVDTSFSRCQKATGLSRRFFQCLDTPDSWLPACIQEFPRM</sequence>
<name>A0ABT8VXF0_9GAMM</name>
<evidence type="ECO:0000313" key="4">
    <source>
        <dbReference type="Proteomes" id="UP001168640"/>
    </source>
</evidence>
<dbReference type="InterPro" id="IPR025392">
    <property type="entry name" value="DUF4124"/>
</dbReference>
<feature type="domain" description="DUF4124" evidence="2">
    <location>
        <begin position="49"/>
        <end position="90"/>
    </location>
</feature>
<feature type="compositionally biased region" description="Polar residues" evidence="1">
    <location>
        <begin position="99"/>
        <end position="110"/>
    </location>
</feature>
<evidence type="ECO:0000256" key="1">
    <source>
        <dbReference type="SAM" id="MobiDB-lite"/>
    </source>
</evidence>
<protein>
    <submittedName>
        <fullName evidence="3">DUF4124 domain-containing protein</fullName>
    </submittedName>
</protein>
<accession>A0ABT8VXF0</accession>
<evidence type="ECO:0000313" key="3">
    <source>
        <dbReference type="EMBL" id="MDO3720608.1"/>
    </source>
</evidence>
<dbReference type="Proteomes" id="UP001168640">
    <property type="component" value="Unassembled WGS sequence"/>
</dbReference>
<comment type="caution">
    <text evidence="3">The sequence shown here is derived from an EMBL/GenBank/DDBJ whole genome shotgun (WGS) entry which is preliminary data.</text>
</comment>
<organism evidence="3 4">
    <name type="scientific">Marinobacter suaedae</name>
    <dbReference type="NCBI Taxonomy" id="3057675"/>
    <lineage>
        <taxon>Bacteria</taxon>
        <taxon>Pseudomonadati</taxon>
        <taxon>Pseudomonadota</taxon>
        <taxon>Gammaproteobacteria</taxon>
        <taxon>Pseudomonadales</taxon>
        <taxon>Marinobacteraceae</taxon>
        <taxon>Marinobacter</taxon>
    </lineage>
</organism>
<keyword evidence="4" id="KW-1185">Reference proteome</keyword>
<dbReference type="EMBL" id="JAUMIS010000001">
    <property type="protein sequence ID" value="MDO3720608.1"/>
    <property type="molecule type" value="Genomic_DNA"/>
</dbReference>
<dbReference type="Pfam" id="PF13511">
    <property type="entry name" value="DUF4124"/>
    <property type="match status" value="1"/>
</dbReference>
<evidence type="ECO:0000259" key="2">
    <source>
        <dbReference type="Pfam" id="PF13511"/>
    </source>
</evidence>
<dbReference type="RefSeq" id="WP_302908765.1">
    <property type="nucleotide sequence ID" value="NZ_JAUMIS010000001.1"/>
</dbReference>
<feature type="region of interest" description="Disordered" evidence="1">
    <location>
        <begin position="77"/>
        <end position="110"/>
    </location>
</feature>
<reference evidence="3" key="1">
    <citation type="submission" date="2023-07" db="EMBL/GenBank/DDBJ databases">
        <title>Marinobacter sp. chi1 genome sequencing and assembly.</title>
        <authorList>
            <person name="Park S."/>
        </authorList>
    </citation>
    <scope>NUCLEOTIDE SEQUENCE</scope>
    <source>
        <strain evidence="3">Chi1</strain>
    </source>
</reference>